<dbReference type="RefSeq" id="WP_379855903.1">
    <property type="nucleotide sequence ID" value="NZ_JBHZPZ010000021.1"/>
</dbReference>
<dbReference type="PANTHER" id="PTHR45947:SF3">
    <property type="entry name" value="SULFOQUINOVOSYL TRANSFERASE SQD2"/>
    <property type="match status" value="1"/>
</dbReference>
<name>A0ABW6HZ62_9FLAO</name>
<evidence type="ECO:0000313" key="4">
    <source>
        <dbReference type="Proteomes" id="UP001600109"/>
    </source>
</evidence>
<gene>
    <name evidence="3" type="ORF">ACFX5E_14625</name>
</gene>
<dbReference type="Gene3D" id="3.40.50.2000">
    <property type="entry name" value="Glycogen Phosphorylase B"/>
    <property type="match status" value="2"/>
</dbReference>
<dbReference type="Pfam" id="PF00534">
    <property type="entry name" value="Glycos_transf_1"/>
    <property type="match status" value="1"/>
</dbReference>
<organism evidence="3 4">
    <name type="scientific">Flavobacterium xylosi</name>
    <dbReference type="NCBI Taxonomy" id="3230415"/>
    <lineage>
        <taxon>Bacteria</taxon>
        <taxon>Pseudomonadati</taxon>
        <taxon>Bacteroidota</taxon>
        <taxon>Flavobacteriia</taxon>
        <taxon>Flavobacteriales</taxon>
        <taxon>Flavobacteriaceae</taxon>
        <taxon>Flavobacterium</taxon>
    </lineage>
</organism>
<dbReference type="GO" id="GO:0016757">
    <property type="term" value="F:glycosyltransferase activity"/>
    <property type="evidence" value="ECO:0007669"/>
    <property type="project" value="UniProtKB-KW"/>
</dbReference>
<dbReference type="Pfam" id="PF13439">
    <property type="entry name" value="Glyco_transf_4"/>
    <property type="match status" value="1"/>
</dbReference>
<dbReference type="InterPro" id="IPR001296">
    <property type="entry name" value="Glyco_trans_1"/>
</dbReference>
<dbReference type="InterPro" id="IPR028098">
    <property type="entry name" value="Glyco_trans_4-like_N"/>
</dbReference>
<accession>A0ABW6HZ62</accession>
<keyword evidence="4" id="KW-1185">Reference proteome</keyword>
<keyword evidence="3" id="KW-0808">Transferase</keyword>
<dbReference type="SUPFAM" id="SSF53756">
    <property type="entry name" value="UDP-Glycosyltransferase/glycogen phosphorylase"/>
    <property type="match status" value="1"/>
</dbReference>
<evidence type="ECO:0000313" key="3">
    <source>
        <dbReference type="EMBL" id="MFE3869296.1"/>
    </source>
</evidence>
<sequence length="373" mass="42417">MFTKKIKIVFLISYLPKQGPVQVIFDIVKNIDFSSFDITIITFKVESEYSVLEQFENLPVKIVNLNKTGKLNILASYLKLKSFVKSNEIQLVHSHCFSSLFLNNFLNNVKSVHTIHIYPGLQTVAMKGYFLGSIMNILTKQLIRRLQTPIACSESVKNELKLADGINVNYIQNGVSPLVMPTMTKHDLLKSLNLNPNFKYFISVGRFSKEKNFSFLIEQFMQMNLKGYKLIVLGEGILYDQIISVIDESVILPGFRYNVSDYLFAADYYISSSLTEGMPLSVLEAMSAGLPILLSDISPHKEIFKKANAKDVGFIYSCDIDNDFKGKIKKILDMHYSSLQENVLSVYNDNFSAVKMSNAYQELYSKLISEKQL</sequence>
<dbReference type="EMBL" id="JBHZPZ010000021">
    <property type="protein sequence ID" value="MFE3869296.1"/>
    <property type="molecule type" value="Genomic_DNA"/>
</dbReference>
<comment type="caution">
    <text evidence="3">The sequence shown here is derived from an EMBL/GenBank/DDBJ whole genome shotgun (WGS) entry which is preliminary data.</text>
</comment>
<dbReference type="EC" id="2.4.-.-" evidence="3"/>
<protein>
    <submittedName>
        <fullName evidence="3">Glycosyltransferase</fullName>
        <ecNumber evidence="3">2.4.-.-</ecNumber>
    </submittedName>
</protein>
<feature type="domain" description="Glycosyltransferase subfamily 4-like N-terminal" evidence="2">
    <location>
        <begin position="22"/>
        <end position="176"/>
    </location>
</feature>
<keyword evidence="3" id="KW-0328">Glycosyltransferase</keyword>
<dbReference type="Proteomes" id="UP001600109">
    <property type="component" value="Unassembled WGS sequence"/>
</dbReference>
<dbReference type="InterPro" id="IPR050194">
    <property type="entry name" value="Glycosyltransferase_grp1"/>
</dbReference>
<feature type="domain" description="Glycosyl transferase family 1" evidence="1">
    <location>
        <begin position="189"/>
        <end position="334"/>
    </location>
</feature>
<evidence type="ECO:0000259" key="1">
    <source>
        <dbReference type="Pfam" id="PF00534"/>
    </source>
</evidence>
<evidence type="ECO:0000259" key="2">
    <source>
        <dbReference type="Pfam" id="PF13439"/>
    </source>
</evidence>
<reference evidence="3 4" key="1">
    <citation type="submission" date="2024-06" db="EMBL/GenBank/DDBJ databases">
        <title>Flavobacterium spp. isolated from glacier.</title>
        <authorList>
            <person name="Han D."/>
        </authorList>
    </citation>
    <scope>NUCLEOTIDE SEQUENCE [LARGE SCALE GENOMIC DNA]</scope>
    <source>
        <strain evidence="3 4">LS2P90</strain>
    </source>
</reference>
<dbReference type="PANTHER" id="PTHR45947">
    <property type="entry name" value="SULFOQUINOVOSYL TRANSFERASE SQD2"/>
    <property type="match status" value="1"/>
</dbReference>
<proteinExistence type="predicted"/>